<protein>
    <submittedName>
        <fullName evidence="1">N-ethylmaleimide reductase</fullName>
    </submittedName>
</protein>
<dbReference type="EMBL" id="JAADYS010003017">
    <property type="protein sequence ID" value="KAF4451828.1"/>
    <property type="molecule type" value="Genomic_DNA"/>
</dbReference>
<name>A0A8H4KMB5_9HYPO</name>
<dbReference type="AlphaFoldDB" id="A0A8H4KMB5"/>
<keyword evidence="2" id="KW-1185">Reference proteome</keyword>
<sequence>MVRRNGAEKSSVSQAHSRISLGGQFHFISIQNPDDAKDRTATRSARSHAVARGIEAKRKLQQKSGHNFRVTILKDGPSPPASEREPSQSLVASPCSFTACAPGPFQMLAAESPRLYALLSGCKAQQATGPIFDVSDELVLQNFRSVLRKGRDDDALLSAIRATFAFAVTSGSIGREFLGYQSEALSSIRRRISSPAMVPSESTLGAILLLAGIEVCTTFFYVTKSGQLAFTQTG</sequence>
<proteinExistence type="predicted"/>
<comment type="caution">
    <text evidence="1">The sequence shown here is derived from an EMBL/GenBank/DDBJ whole genome shotgun (WGS) entry which is preliminary data.</text>
</comment>
<dbReference type="OrthoDB" id="2130169at2759"/>
<organism evidence="1 2">
    <name type="scientific">Fusarium albosuccineum</name>
    <dbReference type="NCBI Taxonomy" id="1237068"/>
    <lineage>
        <taxon>Eukaryota</taxon>
        <taxon>Fungi</taxon>
        <taxon>Dikarya</taxon>
        <taxon>Ascomycota</taxon>
        <taxon>Pezizomycotina</taxon>
        <taxon>Sordariomycetes</taxon>
        <taxon>Hypocreomycetidae</taxon>
        <taxon>Hypocreales</taxon>
        <taxon>Nectriaceae</taxon>
        <taxon>Fusarium</taxon>
        <taxon>Fusarium decemcellulare species complex</taxon>
    </lineage>
</organism>
<dbReference type="Proteomes" id="UP000554235">
    <property type="component" value="Unassembled WGS sequence"/>
</dbReference>
<gene>
    <name evidence="1" type="ORF">FALBO_16267</name>
</gene>
<reference evidence="1 2" key="1">
    <citation type="submission" date="2020-01" db="EMBL/GenBank/DDBJ databases">
        <title>Identification and distribution of gene clusters putatively required for synthesis of sphingolipid metabolism inhibitors in phylogenetically diverse species of the filamentous fungus Fusarium.</title>
        <authorList>
            <person name="Kim H.-S."/>
            <person name="Busman M."/>
            <person name="Brown D.W."/>
            <person name="Divon H."/>
            <person name="Uhlig S."/>
            <person name="Proctor R.H."/>
        </authorList>
    </citation>
    <scope>NUCLEOTIDE SEQUENCE [LARGE SCALE GENOMIC DNA]</scope>
    <source>
        <strain evidence="1 2">NRRL 20459</strain>
    </source>
</reference>
<accession>A0A8H4KMB5</accession>
<evidence type="ECO:0000313" key="2">
    <source>
        <dbReference type="Proteomes" id="UP000554235"/>
    </source>
</evidence>
<evidence type="ECO:0000313" key="1">
    <source>
        <dbReference type="EMBL" id="KAF4451828.1"/>
    </source>
</evidence>